<dbReference type="Gene3D" id="3.40.50.1000">
    <property type="entry name" value="HAD superfamily/HAD-like"/>
    <property type="match status" value="1"/>
</dbReference>
<protein>
    <recommendedName>
        <fullName evidence="3">Trehalose 6-phosphate phosphatase</fullName>
        <ecNumber evidence="3">3.1.3.12</ecNumber>
    </recommendedName>
</protein>
<accession>A0A6J4M0F5</accession>
<dbReference type="Gene3D" id="3.30.70.1020">
    <property type="entry name" value="Trehalose-6-phosphate phosphatase related protein, domain 2"/>
    <property type="match status" value="1"/>
</dbReference>
<dbReference type="SUPFAM" id="SSF56784">
    <property type="entry name" value="HAD-like"/>
    <property type="match status" value="1"/>
</dbReference>
<dbReference type="PANTHER" id="PTHR43768">
    <property type="entry name" value="TREHALOSE 6-PHOSPHATE PHOSPHATASE"/>
    <property type="match status" value="1"/>
</dbReference>
<comment type="pathway">
    <text evidence="3">Glycan biosynthesis; trehalose biosynthesis.</text>
</comment>
<keyword evidence="3" id="KW-0460">Magnesium</keyword>
<dbReference type="PANTHER" id="PTHR43768:SF3">
    <property type="entry name" value="TREHALOSE 6-PHOSPHATE PHOSPHATASE"/>
    <property type="match status" value="1"/>
</dbReference>
<evidence type="ECO:0000256" key="2">
    <source>
        <dbReference type="ARBA" id="ARBA00024179"/>
    </source>
</evidence>
<keyword evidence="1 3" id="KW-0378">Hydrolase</keyword>
<comment type="function">
    <text evidence="2 3">Removes the phosphate from trehalose 6-phosphate to produce free trehalose.</text>
</comment>
<dbReference type="EC" id="3.1.3.12" evidence="3"/>
<comment type="cofactor">
    <cofactor evidence="3">
        <name>Mg(2+)</name>
        <dbReference type="ChEBI" id="CHEBI:18420"/>
    </cofactor>
</comment>
<dbReference type="GO" id="GO:0005992">
    <property type="term" value="P:trehalose biosynthetic process"/>
    <property type="evidence" value="ECO:0007669"/>
    <property type="project" value="UniProtKB-UniPathway"/>
</dbReference>
<comment type="catalytic activity">
    <reaction evidence="3">
        <text>alpha,alpha-trehalose 6-phosphate + H2O = alpha,alpha-trehalose + phosphate</text>
        <dbReference type="Rhea" id="RHEA:23420"/>
        <dbReference type="ChEBI" id="CHEBI:15377"/>
        <dbReference type="ChEBI" id="CHEBI:16551"/>
        <dbReference type="ChEBI" id="CHEBI:43474"/>
        <dbReference type="ChEBI" id="CHEBI:58429"/>
        <dbReference type="EC" id="3.1.3.12"/>
    </reaction>
</comment>
<keyword evidence="3" id="KW-0479">Metal-binding</keyword>
<name>A0A6J4M0F5_9ACTN</name>
<comment type="similarity">
    <text evidence="3">Belongs to the trehalose phosphatase family.</text>
</comment>
<dbReference type="UniPathway" id="UPA00299"/>
<evidence type="ECO:0000256" key="3">
    <source>
        <dbReference type="RuleBase" id="RU361117"/>
    </source>
</evidence>
<sequence>MDLRSPRARQRYDDLVAGAGQGVVCLDFDGVLAPIVDDPARAHIHPEAPDVLVALTAQFRAVAVVTGRPARQAVSLGHLDEVGARAKDHGRDLLVLGQYGHERWSASTDRVVAPRPPRGLASLAAELPELLRREGLEDAHLEQKSLAVAVHTRRLPDPQGALERLAPVLQRAAAAHGLTLEPGRMVLEARAPGMNKGNAVRTLQKEHHADAMVFVGDDLGDVEAFEAIAALRRGGMVGLLVCSGSEEQRALVDLADVVVDGPDGVMQFLRQLATDAGDHADPPS</sequence>
<evidence type="ECO:0000313" key="4">
    <source>
        <dbReference type="EMBL" id="CAA9345783.1"/>
    </source>
</evidence>
<gene>
    <name evidence="4" type="ORF">AVDCRST_MAG34-1235</name>
</gene>
<dbReference type="InterPro" id="IPR003337">
    <property type="entry name" value="Trehalose_PPase"/>
</dbReference>
<dbReference type="GO" id="GO:0046872">
    <property type="term" value="F:metal ion binding"/>
    <property type="evidence" value="ECO:0007669"/>
    <property type="project" value="UniProtKB-KW"/>
</dbReference>
<dbReference type="AlphaFoldDB" id="A0A6J4M0F5"/>
<dbReference type="InterPro" id="IPR044651">
    <property type="entry name" value="OTSB-like"/>
</dbReference>
<reference evidence="4" key="1">
    <citation type="submission" date="2020-02" db="EMBL/GenBank/DDBJ databases">
        <authorList>
            <person name="Meier V. D."/>
        </authorList>
    </citation>
    <scope>NUCLEOTIDE SEQUENCE</scope>
    <source>
        <strain evidence="4">AVDCRST_MAG34</strain>
    </source>
</reference>
<organism evidence="4">
    <name type="scientific">uncultured Nocardioidaceae bacterium</name>
    <dbReference type="NCBI Taxonomy" id="253824"/>
    <lineage>
        <taxon>Bacteria</taxon>
        <taxon>Bacillati</taxon>
        <taxon>Actinomycetota</taxon>
        <taxon>Actinomycetes</taxon>
        <taxon>Propionibacteriales</taxon>
        <taxon>Nocardioidaceae</taxon>
        <taxon>environmental samples</taxon>
    </lineage>
</organism>
<dbReference type="NCBIfam" id="TIGR00685">
    <property type="entry name" value="T6PP"/>
    <property type="match status" value="1"/>
</dbReference>
<dbReference type="InterPro" id="IPR036412">
    <property type="entry name" value="HAD-like_sf"/>
</dbReference>
<evidence type="ECO:0000256" key="1">
    <source>
        <dbReference type="ARBA" id="ARBA00022801"/>
    </source>
</evidence>
<dbReference type="EMBL" id="CADCUI010000027">
    <property type="protein sequence ID" value="CAA9345783.1"/>
    <property type="molecule type" value="Genomic_DNA"/>
</dbReference>
<dbReference type="InterPro" id="IPR023214">
    <property type="entry name" value="HAD_sf"/>
</dbReference>
<dbReference type="GO" id="GO:0004805">
    <property type="term" value="F:trehalose-phosphatase activity"/>
    <property type="evidence" value="ECO:0007669"/>
    <property type="project" value="UniProtKB-EC"/>
</dbReference>
<dbReference type="Pfam" id="PF02358">
    <property type="entry name" value="Trehalose_PPase"/>
    <property type="match status" value="1"/>
</dbReference>
<proteinExistence type="inferred from homology"/>